<gene>
    <name evidence="1" type="ORF">GCM10023205_01600</name>
</gene>
<comment type="caution">
    <text evidence="1">The sequence shown here is derived from an EMBL/GenBank/DDBJ whole genome shotgun (WGS) entry which is preliminary data.</text>
</comment>
<name>A0ABP9GNC9_9ACTN</name>
<proteinExistence type="predicted"/>
<evidence type="ECO:0000313" key="1">
    <source>
        <dbReference type="EMBL" id="GAA4945613.1"/>
    </source>
</evidence>
<dbReference type="EMBL" id="BAABHS010000001">
    <property type="protein sequence ID" value="GAA4945613.1"/>
    <property type="molecule type" value="Genomic_DNA"/>
</dbReference>
<evidence type="ECO:0000313" key="2">
    <source>
        <dbReference type="Proteomes" id="UP001500466"/>
    </source>
</evidence>
<keyword evidence="2" id="KW-1185">Reference proteome</keyword>
<sequence length="195" mass="21569">MRRPPSKAATTTGSSSSAVMRVRMRQFLMEKSSFNREGAAGARLAVSSWGGRMSADPAAAGASAESCCLFRRPCTSFATSCDQSLTRRIGEACVRRSRTGPRLGTTPVVARISAQHKGRNKIAGSGKIRTPDKWPSQNLCPIPPRYYRLLSDKSTRVWREYREVKITGLPRNSVTYRRQAVTDRYPIAFARLGLL</sequence>
<dbReference type="Proteomes" id="UP001500466">
    <property type="component" value="Unassembled WGS sequence"/>
</dbReference>
<protein>
    <submittedName>
        <fullName evidence="1">Uncharacterized protein</fullName>
    </submittedName>
</protein>
<organism evidence="1 2">
    <name type="scientific">Yinghuangia aomiensis</name>
    <dbReference type="NCBI Taxonomy" id="676205"/>
    <lineage>
        <taxon>Bacteria</taxon>
        <taxon>Bacillati</taxon>
        <taxon>Actinomycetota</taxon>
        <taxon>Actinomycetes</taxon>
        <taxon>Kitasatosporales</taxon>
        <taxon>Streptomycetaceae</taxon>
        <taxon>Yinghuangia</taxon>
    </lineage>
</organism>
<accession>A0ABP9GNC9</accession>
<reference evidence="2" key="1">
    <citation type="journal article" date="2019" name="Int. J. Syst. Evol. Microbiol.">
        <title>The Global Catalogue of Microorganisms (GCM) 10K type strain sequencing project: providing services to taxonomists for standard genome sequencing and annotation.</title>
        <authorList>
            <consortium name="The Broad Institute Genomics Platform"/>
            <consortium name="The Broad Institute Genome Sequencing Center for Infectious Disease"/>
            <person name="Wu L."/>
            <person name="Ma J."/>
        </authorList>
    </citation>
    <scope>NUCLEOTIDE SEQUENCE [LARGE SCALE GENOMIC DNA]</scope>
    <source>
        <strain evidence="2">JCM 17986</strain>
    </source>
</reference>